<dbReference type="Pfam" id="PF13531">
    <property type="entry name" value="SBP_bac_11"/>
    <property type="match status" value="1"/>
</dbReference>
<keyword evidence="5" id="KW-1185">Reference proteome</keyword>
<feature type="domain" description="VWFA" evidence="3">
    <location>
        <begin position="379"/>
        <end position="571"/>
    </location>
</feature>
<dbReference type="Proteomes" id="UP001143480">
    <property type="component" value="Unassembled WGS sequence"/>
</dbReference>
<dbReference type="EMBL" id="BSFP01000002">
    <property type="protein sequence ID" value="GLK99056.1"/>
    <property type="molecule type" value="Genomic_DNA"/>
</dbReference>
<dbReference type="Pfam" id="PF00092">
    <property type="entry name" value="VWA"/>
    <property type="match status" value="1"/>
</dbReference>
<feature type="transmembrane region" description="Helical" evidence="2">
    <location>
        <begin position="17"/>
        <end position="39"/>
    </location>
</feature>
<dbReference type="SUPFAM" id="SSF53300">
    <property type="entry name" value="vWA-like"/>
    <property type="match status" value="1"/>
</dbReference>
<reference evidence="4" key="2">
    <citation type="submission" date="2023-01" db="EMBL/GenBank/DDBJ databases">
        <authorList>
            <person name="Sun Q."/>
            <person name="Evtushenko L."/>
        </authorList>
    </citation>
    <scope>NUCLEOTIDE SEQUENCE</scope>
    <source>
        <strain evidence="4">VKM Ac-1321</strain>
    </source>
</reference>
<reference evidence="4" key="1">
    <citation type="journal article" date="2014" name="Int. J. Syst. Evol. Microbiol.">
        <title>Complete genome sequence of Corynebacterium casei LMG S-19264T (=DSM 44701T), isolated from a smear-ripened cheese.</title>
        <authorList>
            <consortium name="US DOE Joint Genome Institute (JGI-PGF)"/>
            <person name="Walter F."/>
            <person name="Albersmeier A."/>
            <person name="Kalinowski J."/>
            <person name="Ruckert C."/>
        </authorList>
    </citation>
    <scope>NUCLEOTIDE SEQUENCE</scope>
    <source>
        <strain evidence="4">VKM Ac-1321</strain>
    </source>
</reference>
<keyword evidence="2" id="KW-0812">Transmembrane</keyword>
<gene>
    <name evidence="4" type="ORF">GCM10017581_007970</name>
</gene>
<dbReference type="AlphaFoldDB" id="A0A9W6KBJ0"/>
<evidence type="ECO:0000313" key="5">
    <source>
        <dbReference type="Proteomes" id="UP001143480"/>
    </source>
</evidence>
<proteinExistence type="predicted"/>
<dbReference type="SUPFAM" id="SSF53850">
    <property type="entry name" value="Periplasmic binding protein-like II"/>
    <property type="match status" value="1"/>
</dbReference>
<dbReference type="SMART" id="SM00327">
    <property type="entry name" value="VWA"/>
    <property type="match status" value="1"/>
</dbReference>
<evidence type="ECO:0000256" key="1">
    <source>
        <dbReference type="SAM" id="MobiDB-lite"/>
    </source>
</evidence>
<comment type="caution">
    <text evidence="4">The sequence shown here is derived from an EMBL/GenBank/DDBJ whole genome shotgun (WGS) entry which is preliminary data.</text>
</comment>
<dbReference type="Gene3D" id="3.40.50.410">
    <property type="entry name" value="von Willebrand factor, type A domain"/>
    <property type="match status" value="1"/>
</dbReference>
<dbReference type="InterPro" id="IPR002035">
    <property type="entry name" value="VWF_A"/>
</dbReference>
<evidence type="ECO:0000256" key="2">
    <source>
        <dbReference type="SAM" id="Phobius"/>
    </source>
</evidence>
<keyword evidence="2" id="KW-0472">Membrane</keyword>
<dbReference type="InterPro" id="IPR036465">
    <property type="entry name" value="vWFA_dom_sf"/>
</dbReference>
<sequence>MVPVRGRHRATDLRSNGFVAIAAGTILPLVAIGAVYGGYRAMSTSGCSGTVRLSVAASPEIAPVIKDVANQWMKTNPRVNDECVAVDVVSVASSEVAAAIAGESGATVPGLGQADGKTQVPQVWVPDSSIWLQRMRAAREDLVTLAAPSLARSPIVLAVPEPTAKQLGWVENKVTWKQVLEQIVGDTRIVPGIVDPQRDSVGVSTLVAMESVKDQFGPEGDALTVGAVKSLMSGKSEQQSGLIGRFPRDADPRTLSTSVTLAPLSEQALHAYNAAGPAVPLIAVYPDPAPIALDFPYAAMPRLAPDREAAADAFRQQLIGAAFRNQLAQHQLRANDGSVGTGMTLSPSAPPGGQVTPVPEAGVINKAMQMWIEITQPSRMLAVVDVSSAMGKPVPTAGGLTKAQVAVQAAQGGLDLFPDTWAVGLWCFSTEMPGGHDYQSLVPIGPLTTQRDQLRGALGGLKPNPKGGSGLYDTILAAYQNVQQGWDTGRGNSVVVITGGRNNDPSGISLDGLVSSLQRAEKADQPVQIIIIGVGSEVNQAEMQRIVDATGGAVFIASDPSKIGGIFMKALALDDGR</sequence>
<evidence type="ECO:0000259" key="3">
    <source>
        <dbReference type="PROSITE" id="PS50234"/>
    </source>
</evidence>
<evidence type="ECO:0000313" key="4">
    <source>
        <dbReference type="EMBL" id="GLK99056.1"/>
    </source>
</evidence>
<accession>A0A9W6KBJ0</accession>
<protein>
    <recommendedName>
        <fullName evidence="3">VWFA domain-containing protein</fullName>
    </recommendedName>
</protein>
<name>A0A9W6KBJ0_9ACTN</name>
<organism evidence="4 5">
    <name type="scientific">Dactylosporangium matsuzakiense</name>
    <dbReference type="NCBI Taxonomy" id="53360"/>
    <lineage>
        <taxon>Bacteria</taxon>
        <taxon>Bacillati</taxon>
        <taxon>Actinomycetota</taxon>
        <taxon>Actinomycetes</taxon>
        <taxon>Micromonosporales</taxon>
        <taxon>Micromonosporaceae</taxon>
        <taxon>Dactylosporangium</taxon>
    </lineage>
</organism>
<dbReference type="PROSITE" id="PS50234">
    <property type="entry name" value="VWFA"/>
    <property type="match status" value="1"/>
</dbReference>
<feature type="region of interest" description="Disordered" evidence="1">
    <location>
        <begin position="336"/>
        <end position="355"/>
    </location>
</feature>
<keyword evidence="2" id="KW-1133">Transmembrane helix</keyword>